<organism evidence="4 5">
    <name type="scientific">Chitinivibrio alkaliphilus ACht1</name>
    <dbReference type="NCBI Taxonomy" id="1313304"/>
    <lineage>
        <taxon>Bacteria</taxon>
        <taxon>Pseudomonadati</taxon>
        <taxon>Fibrobacterota</taxon>
        <taxon>Chitinivibrionia</taxon>
        <taxon>Chitinivibrionales</taxon>
        <taxon>Chitinivibrionaceae</taxon>
        <taxon>Chitinivibrio</taxon>
    </lineage>
</organism>
<dbReference type="eggNOG" id="COG0835">
    <property type="taxonomic scope" value="Bacteria"/>
</dbReference>
<dbReference type="SUPFAM" id="SSF52172">
    <property type="entry name" value="CheY-like"/>
    <property type="match status" value="1"/>
</dbReference>
<dbReference type="Gene3D" id="2.40.50.180">
    <property type="entry name" value="CheA-289, Domain 4"/>
    <property type="match status" value="1"/>
</dbReference>
<keyword evidence="1" id="KW-0597">Phosphoprotein</keyword>
<dbReference type="Proteomes" id="UP000017148">
    <property type="component" value="Unassembled WGS sequence"/>
</dbReference>
<dbReference type="PROSITE" id="PS50110">
    <property type="entry name" value="RESPONSE_REGULATORY"/>
    <property type="match status" value="1"/>
</dbReference>
<gene>
    <name evidence="4" type="ORF">CALK_1665</name>
</gene>
<evidence type="ECO:0000256" key="1">
    <source>
        <dbReference type="PROSITE-ProRule" id="PRU00169"/>
    </source>
</evidence>
<dbReference type="GO" id="GO:0006935">
    <property type="term" value="P:chemotaxis"/>
    <property type="evidence" value="ECO:0007669"/>
    <property type="project" value="InterPro"/>
</dbReference>
<evidence type="ECO:0000259" key="3">
    <source>
        <dbReference type="PROSITE" id="PS50851"/>
    </source>
</evidence>
<dbReference type="AlphaFoldDB" id="U7D7B3"/>
<dbReference type="STRING" id="1313304.CALK_1665"/>
<dbReference type="SMART" id="SM00448">
    <property type="entry name" value="REC"/>
    <property type="match status" value="1"/>
</dbReference>
<reference evidence="4 5" key="1">
    <citation type="journal article" date="2013" name="Environ. Microbiol.">
        <title>Genome analysis of Chitinivibrio alkaliphilus gen. nov., sp. nov., a novel extremely haloalkaliphilic anaerobic chitinolytic bacterium from the candidate phylum Termite Group 3.</title>
        <authorList>
            <person name="Sorokin D.Y."/>
            <person name="Gumerov V.M."/>
            <person name="Rakitin A.L."/>
            <person name="Beletsky A.V."/>
            <person name="Damste J.S."/>
            <person name="Muyzer G."/>
            <person name="Mardanov A.V."/>
            <person name="Ravin N.V."/>
        </authorList>
    </citation>
    <scope>NUCLEOTIDE SEQUENCE [LARGE SCALE GENOMIC DNA]</scope>
    <source>
        <strain evidence="4 5">ACht1</strain>
    </source>
</reference>
<evidence type="ECO:0000313" key="4">
    <source>
        <dbReference type="EMBL" id="ERP31461.1"/>
    </source>
</evidence>
<dbReference type="SUPFAM" id="SSF50341">
    <property type="entry name" value="CheW-like"/>
    <property type="match status" value="1"/>
</dbReference>
<dbReference type="GO" id="GO:0000160">
    <property type="term" value="P:phosphorelay signal transduction system"/>
    <property type="evidence" value="ECO:0007669"/>
    <property type="project" value="InterPro"/>
</dbReference>
<dbReference type="SMART" id="SM00260">
    <property type="entry name" value="CheW"/>
    <property type="match status" value="1"/>
</dbReference>
<dbReference type="PROSITE" id="PS50851">
    <property type="entry name" value="CHEW"/>
    <property type="match status" value="1"/>
</dbReference>
<feature type="domain" description="CheW-like" evidence="3">
    <location>
        <begin position="17"/>
        <end position="157"/>
    </location>
</feature>
<evidence type="ECO:0000313" key="5">
    <source>
        <dbReference type="Proteomes" id="UP000017148"/>
    </source>
</evidence>
<dbReference type="InterPro" id="IPR024181">
    <property type="entry name" value="Chemotax_regulator_CheV"/>
</dbReference>
<dbReference type="PANTHER" id="PTHR47233:SF3">
    <property type="entry name" value="CHEMOTAXIS PROTEIN CHEV"/>
    <property type="match status" value="1"/>
</dbReference>
<dbReference type="InterPro" id="IPR001789">
    <property type="entry name" value="Sig_transdc_resp-reg_receiver"/>
</dbReference>
<dbReference type="InterPro" id="IPR002545">
    <property type="entry name" value="CheW-lke_dom"/>
</dbReference>
<dbReference type="EMBL" id="ASJR01000013">
    <property type="protein sequence ID" value="ERP31461.1"/>
    <property type="molecule type" value="Genomic_DNA"/>
</dbReference>
<dbReference type="eggNOG" id="COG3706">
    <property type="taxonomic scope" value="Bacteria"/>
</dbReference>
<name>U7D7B3_9BACT</name>
<dbReference type="Pfam" id="PF01584">
    <property type="entry name" value="CheW"/>
    <property type="match status" value="1"/>
</dbReference>
<evidence type="ECO:0000259" key="2">
    <source>
        <dbReference type="PROSITE" id="PS50110"/>
    </source>
</evidence>
<protein>
    <submittedName>
        <fullName evidence="4">Chemotaxis protein CheW</fullName>
    </submittedName>
</protein>
<dbReference type="Pfam" id="PF00072">
    <property type="entry name" value="Response_reg"/>
    <property type="match status" value="1"/>
</dbReference>
<dbReference type="PANTHER" id="PTHR47233">
    <property type="entry name" value="CHEMOTAXIS PROTEIN CHEV"/>
    <property type="match status" value="1"/>
</dbReference>
<feature type="domain" description="Response regulatory" evidence="2">
    <location>
        <begin position="181"/>
        <end position="305"/>
    </location>
</feature>
<proteinExistence type="predicted"/>
<accession>U7D7B3</accession>
<keyword evidence="5" id="KW-1185">Reference proteome</keyword>
<dbReference type="Gene3D" id="3.40.50.2300">
    <property type="match status" value="1"/>
</dbReference>
<dbReference type="InterPro" id="IPR011006">
    <property type="entry name" value="CheY-like_superfamily"/>
</dbReference>
<dbReference type="PIRSF" id="PIRSF002867">
    <property type="entry name" value="CheV"/>
    <property type="match status" value="1"/>
</dbReference>
<feature type="modified residue" description="4-aspartylphosphate" evidence="1">
    <location>
        <position position="238"/>
    </location>
</feature>
<dbReference type="OrthoDB" id="9806105at2"/>
<sequence length="305" mass="34800">MFTEKKEDILLESGTNEVEFLVVEVQGQLFGINVAKVRSIQQYFPDKVTPIPDSHPAVLGMWRERKETINLIDLAGAIGKEKVQEYEREIIVVTEFNAVVNSFLVQGVRRIYRISWDNLTPVSEFSSTNSHVTGSVYIDDTEIMILDLEQIISQIYPDMIIEKPQKAVSDPDRHKTREQLFVLFAEDSKLIRSSVAEQLVEGGFSSLESFENGLDLFEYLRKEFATISATHRVVILTDIEMPKMDGLTLTKRVREDFPDADIPVIVFSSLINQQMIEKCKSVGADRYIAKPSYTQLMNCIDEFCN</sequence>
<dbReference type="Gene3D" id="2.30.30.40">
    <property type="entry name" value="SH3 Domains"/>
    <property type="match status" value="1"/>
</dbReference>
<dbReference type="RefSeq" id="WP_022637110.1">
    <property type="nucleotide sequence ID" value="NZ_ASJR01000013.1"/>
</dbReference>
<comment type="caution">
    <text evidence="4">The sequence shown here is derived from an EMBL/GenBank/DDBJ whole genome shotgun (WGS) entry which is preliminary data.</text>
</comment>
<dbReference type="InterPro" id="IPR036061">
    <property type="entry name" value="CheW-like_dom_sf"/>
</dbReference>